<protein>
    <submittedName>
        <fullName evidence="2">Uncharacterized protein</fullName>
    </submittedName>
</protein>
<dbReference type="AlphaFoldDB" id="A0AAD7WCQ0"/>
<keyword evidence="3" id="KW-1185">Reference proteome</keyword>
<evidence type="ECO:0000256" key="1">
    <source>
        <dbReference type="SAM" id="MobiDB-lite"/>
    </source>
</evidence>
<feature type="region of interest" description="Disordered" evidence="1">
    <location>
        <begin position="67"/>
        <end position="109"/>
    </location>
</feature>
<dbReference type="Proteomes" id="UP001221898">
    <property type="component" value="Unassembled WGS sequence"/>
</dbReference>
<reference evidence="2" key="1">
    <citation type="journal article" date="2023" name="Science">
        <title>Genome structures resolve the early diversification of teleost fishes.</title>
        <authorList>
            <person name="Parey E."/>
            <person name="Louis A."/>
            <person name="Montfort J."/>
            <person name="Bouchez O."/>
            <person name="Roques C."/>
            <person name="Iampietro C."/>
            <person name="Lluch J."/>
            <person name="Castinel A."/>
            <person name="Donnadieu C."/>
            <person name="Desvignes T."/>
            <person name="Floi Bucao C."/>
            <person name="Jouanno E."/>
            <person name="Wen M."/>
            <person name="Mejri S."/>
            <person name="Dirks R."/>
            <person name="Jansen H."/>
            <person name="Henkel C."/>
            <person name="Chen W.J."/>
            <person name="Zahm M."/>
            <person name="Cabau C."/>
            <person name="Klopp C."/>
            <person name="Thompson A.W."/>
            <person name="Robinson-Rechavi M."/>
            <person name="Braasch I."/>
            <person name="Lecointre G."/>
            <person name="Bobe J."/>
            <person name="Postlethwait J.H."/>
            <person name="Berthelot C."/>
            <person name="Roest Crollius H."/>
            <person name="Guiguen Y."/>
        </authorList>
    </citation>
    <scope>NUCLEOTIDE SEQUENCE</scope>
    <source>
        <strain evidence="2">NC1722</strain>
    </source>
</reference>
<name>A0AAD7WCQ0_9TELE</name>
<organism evidence="2 3">
    <name type="scientific">Aldrovandia affinis</name>
    <dbReference type="NCBI Taxonomy" id="143900"/>
    <lineage>
        <taxon>Eukaryota</taxon>
        <taxon>Metazoa</taxon>
        <taxon>Chordata</taxon>
        <taxon>Craniata</taxon>
        <taxon>Vertebrata</taxon>
        <taxon>Euteleostomi</taxon>
        <taxon>Actinopterygii</taxon>
        <taxon>Neopterygii</taxon>
        <taxon>Teleostei</taxon>
        <taxon>Notacanthiformes</taxon>
        <taxon>Halosauridae</taxon>
        <taxon>Aldrovandia</taxon>
    </lineage>
</organism>
<evidence type="ECO:0000313" key="3">
    <source>
        <dbReference type="Proteomes" id="UP001221898"/>
    </source>
</evidence>
<gene>
    <name evidence="2" type="ORF">AAFF_G00095530</name>
</gene>
<comment type="caution">
    <text evidence="2">The sequence shown here is derived from an EMBL/GenBank/DDBJ whole genome shotgun (WGS) entry which is preliminary data.</text>
</comment>
<proteinExistence type="predicted"/>
<sequence length="131" mass="14407">MGHSLWFLVKEQEKRRAVCVSCVLSIKSKAIVAQRAVNVVTAQPQEMLTLPLHPAQSLADKAQSAVGSGFREKTLRRGAQSALPSRRESAEPRVPGRRGAVGRNVPRRRKNETGVLSIIPISQFIEQSGQR</sequence>
<dbReference type="EMBL" id="JAINUG010000161">
    <property type="protein sequence ID" value="KAJ8391124.1"/>
    <property type="molecule type" value="Genomic_DNA"/>
</dbReference>
<accession>A0AAD7WCQ0</accession>
<evidence type="ECO:0000313" key="2">
    <source>
        <dbReference type="EMBL" id="KAJ8391124.1"/>
    </source>
</evidence>